<dbReference type="AlphaFoldDB" id="A0A8J7S018"/>
<evidence type="ECO:0000256" key="2">
    <source>
        <dbReference type="SAM" id="MobiDB-lite"/>
    </source>
</evidence>
<evidence type="ECO:0000313" key="4">
    <source>
        <dbReference type="Proteomes" id="UP000672602"/>
    </source>
</evidence>
<dbReference type="Proteomes" id="UP000672602">
    <property type="component" value="Unassembled WGS sequence"/>
</dbReference>
<sequence length="184" mass="21383">MSRWSPPDLRAHPATPQGRREGPHPTRADLSEHFPVAEFRAVRRLRQAADHLLVEREFEAILRRAEPKSGRLDLFKTLTAKAWGQYRERGAAMRRSIRTRLEEGEKQIASLLDRIVETSSSSVVARHETRIAELERKQAMLRERLVSEGQPIQPFEKVFKRPLRFLTTPCDCWKTASWITRNCC</sequence>
<organism evidence="3 4">
    <name type="scientific">Marivibrio halodurans</name>
    <dbReference type="NCBI Taxonomy" id="2039722"/>
    <lineage>
        <taxon>Bacteria</taxon>
        <taxon>Pseudomonadati</taxon>
        <taxon>Pseudomonadota</taxon>
        <taxon>Alphaproteobacteria</taxon>
        <taxon>Rhodospirillales</taxon>
        <taxon>Rhodospirillaceae</taxon>
        <taxon>Marivibrio</taxon>
    </lineage>
</organism>
<protein>
    <submittedName>
        <fullName evidence="3">Uncharacterized protein</fullName>
    </submittedName>
</protein>
<evidence type="ECO:0000313" key="3">
    <source>
        <dbReference type="EMBL" id="MBP5857795.1"/>
    </source>
</evidence>
<feature type="coiled-coil region" evidence="1">
    <location>
        <begin position="94"/>
        <end position="144"/>
    </location>
</feature>
<dbReference type="EMBL" id="JAGMWN010000005">
    <property type="protein sequence ID" value="MBP5857795.1"/>
    <property type="molecule type" value="Genomic_DNA"/>
</dbReference>
<reference evidence="3" key="1">
    <citation type="submission" date="2021-04" db="EMBL/GenBank/DDBJ databases">
        <authorList>
            <person name="Zhang D.-C."/>
        </authorList>
    </citation>
    <scope>NUCLEOTIDE SEQUENCE</scope>
    <source>
        <strain evidence="3">CGMCC 1.15697</strain>
    </source>
</reference>
<comment type="caution">
    <text evidence="3">The sequence shown here is derived from an EMBL/GenBank/DDBJ whole genome shotgun (WGS) entry which is preliminary data.</text>
</comment>
<accession>A0A8J7S018</accession>
<name>A0A8J7S018_9PROT</name>
<keyword evidence="1" id="KW-0175">Coiled coil</keyword>
<gene>
    <name evidence="3" type="ORF">KAJ83_12310</name>
</gene>
<proteinExistence type="predicted"/>
<feature type="compositionally biased region" description="Basic and acidic residues" evidence="2">
    <location>
        <begin position="18"/>
        <end position="32"/>
    </location>
</feature>
<dbReference type="RefSeq" id="WP_210682372.1">
    <property type="nucleotide sequence ID" value="NZ_JAGMWN010000005.1"/>
</dbReference>
<feature type="region of interest" description="Disordered" evidence="2">
    <location>
        <begin position="1"/>
        <end position="32"/>
    </location>
</feature>
<evidence type="ECO:0000256" key="1">
    <source>
        <dbReference type="SAM" id="Coils"/>
    </source>
</evidence>
<keyword evidence="4" id="KW-1185">Reference proteome</keyword>